<dbReference type="Pfam" id="PF05485">
    <property type="entry name" value="THAP"/>
    <property type="match status" value="1"/>
</dbReference>
<dbReference type="PROSITE" id="PS50950">
    <property type="entry name" value="ZF_THAP"/>
    <property type="match status" value="1"/>
</dbReference>
<evidence type="ECO:0000256" key="5">
    <source>
        <dbReference type="ARBA" id="ARBA00023125"/>
    </source>
</evidence>
<evidence type="ECO:0000256" key="4">
    <source>
        <dbReference type="ARBA" id="ARBA00022833"/>
    </source>
</evidence>
<organism evidence="9 10">
    <name type="scientific">Pinctada imbricata</name>
    <name type="common">Atlantic pearl-oyster</name>
    <name type="synonym">Pinctada martensii</name>
    <dbReference type="NCBI Taxonomy" id="66713"/>
    <lineage>
        <taxon>Eukaryota</taxon>
        <taxon>Metazoa</taxon>
        <taxon>Spiralia</taxon>
        <taxon>Lophotrochozoa</taxon>
        <taxon>Mollusca</taxon>
        <taxon>Bivalvia</taxon>
        <taxon>Autobranchia</taxon>
        <taxon>Pteriomorphia</taxon>
        <taxon>Pterioida</taxon>
        <taxon>Pterioidea</taxon>
        <taxon>Pteriidae</taxon>
        <taxon>Pinctada</taxon>
    </lineage>
</organism>
<sequence length="509" mass="58916">MPGRHCCVLGCKNGDKKLKQWREGWCTIHSTHFGTGRCTCDPPFKLITFPTESKDSYARSVWIRNVNRQMSGRIWTPNQDSRICSIHFVDGEATLTHPYPTLLLGHNDRVITGRQPPKERTAAVTVPCKKRKSNSNEVDLCSTNYALVDHDYFEYCNTCVYKEGELRKLKDQLKVLKEELSICKQKIVNQSKFNPPKMVSLLCNDRKVRFYTGFPSKSAFNAVFSVIEPSLKKVRYWKGPSYQCTTLHHKKFQKQRRTKKLSPKEEMLLTFMKLRLGLLDEDLADRFQISVSYVSRTFTTWVKLLKVFLKSFVFNAQKDDVRENLPPSFRSPKYSKVRHIIDCSEVFIEKPQNLQHQNQCWSDYKHHHTAKYLVSINPSGMINFVSDCWGGRASDKHITLHSGFMDIIEPYDCIMADKGFSNLLQEFTLLHATLMTPPGRHGTSQMPASDVAKTKEIANRRIFVEQAIRRMKFFRILKCEVPLTLCQHLDDILKIISGVCNLYPPLPKY</sequence>
<keyword evidence="5 6" id="KW-0238">DNA-binding</keyword>
<dbReference type="InterPro" id="IPR006612">
    <property type="entry name" value="THAP_Znf"/>
</dbReference>
<keyword evidence="7" id="KW-0175">Coiled coil</keyword>
<keyword evidence="4" id="KW-0862">Zinc</keyword>
<reference evidence="9" key="1">
    <citation type="submission" date="2019-08" db="EMBL/GenBank/DDBJ databases">
        <title>The improved chromosome-level genome for the pearl oyster Pinctada fucata martensii using PacBio sequencing and Hi-C.</title>
        <authorList>
            <person name="Zheng Z."/>
        </authorList>
    </citation>
    <scope>NUCLEOTIDE SEQUENCE</scope>
    <source>
        <strain evidence="9">ZZ-2019</strain>
        <tissue evidence="9">Adductor muscle</tissue>
    </source>
</reference>
<gene>
    <name evidence="9" type="ORF">FSP39_012108</name>
</gene>
<dbReference type="Proteomes" id="UP001186944">
    <property type="component" value="Unassembled WGS sequence"/>
</dbReference>
<dbReference type="GO" id="GO:0008270">
    <property type="term" value="F:zinc ion binding"/>
    <property type="evidence" value="ECO:0007669"/>
    <property type="project" value="UniProtKB-KW"/>
</dbReference>
<dbReference type="AlphaFoldDB" id="A0AA88XRT4"/>
<dbReference type="PANTHER" id="PTHR23080">
    <property type="entry name" value="THAP DOMAIN PROTEIN"/>
    <property type="match status" value="1"/>
</dbReference>
<evidence type="ECO:0000313" key="10">
    <source>
        <dbReference type="Proteomes" id="UP001186944"/>
    </source>
</evidence>
<keyword evidence="10" id="KW-1185">Reference proteome</keyword>
<protein>
    <recommendedName>
        <fullName evidence="8">THAP-type domain-containing protein</fullName>
    </recommendedName>
</protein>
<evidence type="ECO:0000313" key="9">
    <source>
        <dbReference type="EMBL" id="KAK3090464.1"/>
    </source>
</evidence>
<name>A0AA88XRT4_PINIB</name>
<dbReference type="Pfam" id="PF13359">
    <property type="entry name" value="DDE_Tnp_4"/>
    <property type="match status" value="1"/>
</dbReference>
<dbReference type="Pfam" id="PF13613">
    <property type="entry name" value="HTH_Tnp_4"/>
    <property type="match status" value="1"/>
</dbReference>
<evidence type="ECO:0000256" key="3">
    <source>
        <dbReference type="ARBA" id="ARBA00022771"/>
    </source>
</evidence>
<accession>A0AA88XRT4</accession>
<dbReference type="InterPro" id="IPR027806">
    <property type="entry name" value="HARBI1_dom"/>
</dbReference>
<dbReference type="InterPro" id="IPR027805">
    <property type="entry name" value="Transposase_HTH_dom"/>
</dbReference>
<keyword evidence="3 6" id="KW-0863">Zinc-finger</keyword>
<evidence type="ECO:0000256" key="2">
    <source>
        <dbReference type="ARBA" id="ARBA00022723"/>
    </source>
</evidence>
<evidence type="ECO:0000256" key="6">
    <source>
        <dbReference type="PROSITE-ProRule" id="PRU00309"/>
    </source>
</evidence>
<keyword evidence="2" id="KW-0479">Metal-binding</keyword>
<comment type="cofactor">
    <cofactor evidence="1">
        <name>a divalent metal cation</name>
        <dbReference type="ChEBI" id="CHEBI:60240"/>
    </cofactor>
</comment>
<dbReference type="PANTHER" id="PTHR23080:SF144">
    <property type="entry name" value="SPINDLE AND KINETOCHORE ASSOCIATED COMPLEX SUBUNIT 3"/>
    <property type="match status" value="1"/>
</dbReference>
<feature type="coiled-coil region" evidence="7">
    <location>
        <begin position="159"/>
        <end position="186"/>
    </location>
</feature>
<proteinExistence type="predicted"/>
<dbReference type="EMBL" id="VSWD01000010">
    <property type="protein sequence ID" value="KAK3090464.1"/>
    <property type="molecule type" value="Genomic_DNA"/>
</dbReference>
<comment type="caution">
    <text evidence="9">The sequence shown here is derived from an EMBL/GenBank/DDBJ whole genome shotgun (WGS) entry which is preliminary data.</text>
</comment>
<dbReference type="GO" id="GO:0003677">
    <property type="term" value="F:DNA binding"/>
    <property type="evidence" value="ECO:0007669"/>
    <property type="project" value="UniProtKB-UniRule"/>
</dbReference>
<evidence type="ECO:0000256" key="1">
    <source>
        <dbReference type="ARBA" id="ARBA00001968"/>
    </source>
</evidence>
<evidence type="ECO:0000259" key="8">
    <source>
        <dbReference type="PROSITE" id="PS50950"/>
    </source>
</evidence>
<dbReference type="SUPFAM" id="SSF57716">
    <property type="entry name" value="Glucocorticoid receptor-like (DNA-binding domain)"/>
    <property type="match status" value="1"/>
</dbReference>
<feature type="domain" description="THAP-type" evidence="8">
    <location>
        <begin position="1"/>
        <end position="103"/>
    </location>
</feature>
<evidence type="ECO:0000256" key="7">
    <source>
        <dbReference type="SAM" id="Coils"/>
    </source>
</evidence>
<dbReference type="SMART" id="SM00980">
    <property type="entry name" value="THAP"/>
    <property type="match status" value="1"/>
</dbReference>